<evidence type="ECO:0008006" key="3">
    <source>
        <dbReference type="Google" id="ProtNLM"/>
    </source>
</evidence>
<evidence type="ECO:0000313" key="2">
    <source>
        <dbReference type="Proteomes" id="UP000709295"/>
    </source>
</evidence>
<protein>
    <recommendedName>
        <fullName evidence="3">HTH CENPB-type domain-containing protein</fullName>
    </recommendedName>
</protein>
<name>A0A8J5ID50_9STRA</name>
<reference evidence="1" key="1">
    <citation type="submission" date="2021-01" db="EMBL/GenBank/DDBJ databases">
        <title>Phytophthora aleatoria, a newly-described species from Pinus radiata is distinct from Phytophthora cactorum isolates based on comparative genomics.</title>
        <authorList>
            <person name="Mcdougal R."/>
            <person name="Panda P."/>
            <person name="Williams N."/>
            <person name="Studholme D.J."/>
        </authorList>
    </citation>
    <scope>NUCLEOTIDE SEQUENCE</scope>
    <source>
        <strain evidence="1">NZFS 4037</strain>
    </source>
</reference>
<keyword evidence="2" id="KW-1185">Reference proteome</keyword>
<gene>
    <name evidence="1" type="ORF">JG688_00011360</name>
</gene>
<dbReference type="AlphaFoldDB" id="A0A8J5ID50"/>
<sequence>MAVFTDAFWSRIDRKSTAYKSKVRVIRRWKQKCQHIDEMVSKTRTALIKRSHGKGAAKTLSCNAEMDIIDWILTHRPHGVPVSAKMLELEDLSIE</sequence>
<dbReference type="Proteomes" id="UP000709295">
    <property type="component" value="Unassembled WGS sequence"/>
</dbReference>
<dbReference type="EMBL" id="JAENGY010000790">
    <property type="protein sequence ID" value="KAG6956564.1"/>
    <property type="molecule type" value="Genomic_DNA"/>
</dbReference>
<proteinExistence type="predicted"/>
<comment type="caution">
    <text evidence="1">The sequence shown here is derived from an EMBL/GenBank/DDBJ whole genome shotgun (WGS) entry which is preliminary data.</text>
</comment>
<evidence type="ECO:0000313" key="1">
    <source>
        <dbReference type="EMBL" id="KAG6956564.1"/>
    </source>
</evidence>
<organism evidence="1 2">
    <name type="scientific">Phytophthora aleatoria</name>
    <dbReference type="NCBI Taxonomy" id="2496075"/>
    <lineage>
        <taxon>Eukaryota</taxon>
        <taxon>Sar</taxon>
        <taxon>Stramenopiles</taxon>
        <taxon>Oomycota</taxon>
        <taxon>Peronosporomycetes</taxon>
        <taxon>Peronosporales</taxon>
        <taxon>Peronosporaceae</taxon>
        <taxon>Phytophthora</taxon>
    </lineage>
</organism>
<accession>A0A8J5ID50</accession>